<gene>
    <name evidence="7" type="ORF">NDI86_20320</name>
</gene>
<proteinExistence type="predicted"/>
<protein>
    <submittedName>
        <fullName evidence="7">Rhomboid family intramembrane serine protease</fullName>
    </submittedName>
</protein>
<evidence type="ECO:0000256" key="5">
    <source>
        <dbReference type="SAM" id="Phobius"/>
    </source>
</evidence>
<keyword evidence="7" id="KW-0645">Protease</keyword>
<feature type="transmembrane region" description="Helical" evidence="5">
    <location>
        <begin position="113"/>
        <end position="131"/>
    </location>
</feature>
<keyword evidence="8" id="KW-1185">Reference proteome</keyword>
<accession>A0ABU2FUK6</accession>
<organism evidence="7 8">
    <name type="scientific">Haloarcula onubensis</name>
    <dbReference type="NCBI Taxonomy" id="2950539"/>
    <lineage>
        <taxon>Archaea</taxon>
        <taxon>Methanobacteriati</taxon>
        <taxon>Methanobacteriota</taxon>
        <taxon>Stenosarchaea group</taxon>
        <taxon>Halobacteria</taxon>
        <taxon>Halobacteriales</taxon>
        <taxon>Haloarculaceae</taxon>
        <taxon>Haloarcula</taxon>
    </lineage>
</organism>
<reference evidence="7 8" key="1">
    <citation type="submission" date="2022-06" db="EMBL/GenBank/DDBJ databases">
        <title>Halomicroarcula sp. a new haloarchaeum isolate from saline soil.</title>
        <authorList>
            <person name="Strakova D."/>
            <person name="Galisteo C."/>
            <person name="Sanchez-Porro C."/>
            <person name="Ventosa A."/>
        </authorList>
    </citation>
    <scope>NUCLEOTIDE SEQUENCE [LARGE SCALE GENOMIC DNA]</scope>
    <source>
        <strain evidence="7 8">S3CR25-11</strain>
    </source>
</reference>
<feature type="transmembrane region" description="Helical" evidence="5">
    <location>
        <begin position="137"/>
        <end position="157"/>
    </location>
</feature>
<dbReference type="Gene3D" id="1.20.1540.10">
    <property type="entry name" value="Rhomboid-like"/>
    <property type="match status" value="1"/>
</dbReference>
<dbReference type="RefSeq" id="WP_310902108.1">
    <property type="nucleotide sequence ID" value="NZ_JAMQOS010000008.1"/>
</dbReference>
<comment type="caution">
    <text evidence="7">The sequence shown here is derived from an EMBL/GenBank/DDBJ whole genome shotgun (WGS) entry which is preliminary data.</text>
</comment>
<evidence type="ECO:0000256" key="4">
    <source>
        <dbReference type="ARBA" id="ARBA00023136"/>
    </source>
</evidence>
<evidence type="ECO:0000313" key="7">
    <source>
        <dbReference type="EMBL" id="MDS0284445.1"/>
    </source>
</evidence>
<dbReference type="InterPro" id="IPR022764">
    <property type="entry name" value="Peptidase_S54_rhomboid_dom"/>
</dbReference>
<evidence type="ECO:0000259" key="6">
    <source>
        <dbReference type="Pfam" id="PF01694"/>
    </source>
</evidence>
<dbReference type="PANTHER" id="PTHR43066:SF11">
    <property type="entry name" value="PEPTIDASE S54 RHOMBOID DOMAIN-CONTAINING PROTEIN"/>
    <property type="match status" value="1"/>
</dbReference>
<evidence type="ECO:0000256" key="1">
    <source>
        <dbReference type="ARBA" id="ARBA00004141"/>
    </source>
</evidence>
<evidence type="ECO:0000313" key="8">
    <source>
        <dbReference type="Proteomes" id="UP001268864"/>
    </source>
</evidence>
<dbReference type="Pfam" id="PF01694">
    <property type="entry name" value="Rhomboid"/>
    <property type="match status" value="1"/>
</dbReference>
<dbReference type="SUPFAM" id="SSF144091">
    <property type="entry name" value="Rhomboid-like"/>
    <property type="match status" value="1"/>
</dbReference>
<evidence type="ECO:0000256" key="2">
    <source>
        <dbReference type="ARBA" id="ARBA00022692"/>
    </source>
</evidence>
<dbReference type="GO" id="GO:0008233">
    <property type="term" value="F:peptidase activity"/>
    <property type="evidence" value="ECO:0007669"/>
    <property type="project" value="UniProtKB-KW"/>
</dbReference>
<evidence type="ECO:0000256" key="3">
    <source>
        <dbReference type="ARBA" id="ARBA00022989"/>
    </source>
</evidence>
<dbReference type="GO" id="GO:0006508">
    <property type="term" value="P:proteolysis"/>
    <property type="evidence" value="ECO:0007669"/>
    <property type="project" value="UniProtKB-KW"/>
</dbReference>
<feature type="transmembrane region" description="Helical" evidence="5">
    <location>
        <begin position="74"/>
        <end position="101"/>
    </location>
</feature>
<comment type="subcellular location">
    <subcellularLocation>
        <location evidence="1">Membrane</location>
        <topology evidence="1">Multi-pass membrane protein</topology>
    </subcellularLocation>
</comment>
<keyword evidence="2 5" id="KW-0812">Transmembrane</keyword>
<keyword evidence="3 5" id="KW-1133">Transmembrane helix</keyword>
<feature type="domain" description="Peptidase S54 rhomboid" evidence="6">
    <location>
        <begin position="75"/>
        <end position="226"/>
    </location>
</feature>
<name>A0ABU2FUK6_9EURY</name>
<dbReference type="Proteomes" id="UP001268864">
    <property type="component" value="Unassembled WGS sequence"/>
</dbReference>
<keyword evidence="4 5" id="KW-0472">Membrane</keyword>
<sequence>MAGCDRSVATAARPALVDECRRRLTFRERPATQSLVLALLLWYGVEIGTLYLGWTVAQWQWVFTTEAFPTLSPGLVFAIVSHNPADVAHLFGNVTFLWLFAGESEQHMGGLELVGFFVATALVSVTVSSAVTGDSTLGASGGALAFVGFYGAHRLFAHRDALALDTRDYGPVDVGALRAYWQGASVLFPIGFGLFELMRCAGVVPAGRTDVTGHLVGLVVGVGYAVGREWSS</sequence>
<dbReference type="EMBL" id="JAMQOS010000008">
    <property type="protein sequence ID" value="MDS0284445.1"/>
    <property type="molecule type" value="Genomic_DNA"/>
</dbReference>
<feature type="transmembrane region" description="Helical" evidence="5">
    <location>
        <begin position="31"/>
        <end position="54"/>
    </location>
</feature>
<keyword evidence="7" id="KW-0378">Hydrolase</keyword>
<dbReference type="InterPro" id="IPR035952">
    <property type="entry name" value="Rhomboid-like_sf"/>
</dbReference>
<dbReference type="PANTHER" id="PTHR43066">
    <property type="entry name" value="RHOMBOID-RELATED PROTEIN"/>
    <property type="match status" value="1"/>
</dbReference>